<feature type="DNA-binding region" description="H-T-H motif" evidence="4">
    <location>
        <begin position="45"/>
        <end position="64"/>
    </location>
</feature>
<evidence type="ECO:0000256" key="1">
    <source>
        <dbReference type="ARBA" id="ARBA00023015"/>
    </source>
</evidence>
<keyword evidence="8" id="KW-1185">Reference proteome</keyword>
<evidence type="ECO:0000256" key="4">
    <source>
        <dbReference type="PROSITE-ProRule" id="PRU00335"/>
    </source>
</evidence>
<dbReference type="Gene3D" id="1.10.10.60">
    <property type="entry name" value="Homeodomain-like"/>
    <property type="match status" value="1"/>
</dbReference>
<evidence type="ECO:0000256" key="5">
    <source>
        <dbReference type="SAM" id="MobiDB-lite"/>
    </source>
</evidence>
<dbReference type="Proteomes" id="UP000629619">
    <property type="component" value="Unassembled WGS sequence"/>
</dbReference>
<dbReference type="InterPro" id="IPR001647">
    <property type="entry name" value="HTH_TetR"/>
</dbReference>
<protein>
    <recommendedName>
        <fullName evidence="6">HTH tetR-type domain-containing protein</fullName>
    </recommendedName>
</protein>
<reference evidence="7" key="1">
    <citation type="submission" date="2021-01" db="EMBL/GenBank/DDBJ databases">
        <title>Whole genome shotgun sequence of Actinoplanes siamensis NBRC 109076.</title>
        <authorList>
            <person name="Komaki H."/>
            <person name="Tamura T."/>
        </authorList>
    </citation>
    <scope>NUCLEOTIDE SEQUENCE</scope>
    <source>
        <strain evidence="7">NBRC 109076</strain>
    </source>
</reference>
<dbReference type="InterPro" id="IPR009057">
    <property type="entry name" value="Homeodomain-like_sf"/>
</dbReference>
<dbReference type="PROSITE" id="PS50977">
    <property type="entry name" value="HTH_TETR_2"/>
    <property type="match status" value="1"/>
</dbReference>
<evidence type="ECO:0000256" key="3">
    <source>
        <dbReference type="ARBA" id="ARBA00023163"/>
    </source>
</evidence>
<dbReference type="GO" id="GO:0003700">
    <property type="term" value="F:DNA-binding transcription factor activity"/>
    <property type="evidence" value="ECO:0007669"/>
    <property type="project" value="TreeGrafter"/>
</dbReference>
<dbReference type="InterPro" id="IPR036271">
    <property type="entry name" value="Tet_transcr_reg_TetR-rel_C_sf"/>
</dbReference>
<keyword evidence="3" id="KW-0804">Transcription</keyword>
<feature type="domain" description="HTH tetR-type" evidence="6">
    <location>
        <begin position="22"/>
        <end position="82"/>
    </location>
</feature>
<name>A0A919N6G2_9ACTN</name>
<evidence type="ECO:0000313" key="7">
    <source>
        <dbReference type="EMBL" id="GIF05206.1"/>
    </source>
</evidence>
<keyword evidence="2 4" id="KW-0238">DNA-binding</keyword>
<feature type="region of interest" description="Disordered" evidence="5">
    <location>
        <begin position="1"/>
        <end position="24"/>
    </location>
</feature>
<dbReference type="PANTHER" id="PTHR30055">
    <property type="entry name" value="HTH-TYPE TRANSCRIPTIONAL REGULATOR RUTR"/>
    <property type="match status" value="1"/>
</dbReference>
<dbReference type="GO" id="GO:0000976">
    <property type="term" value="F:transcription cis-regulatory region binding"/>
    <property type="evidence" value="ECO:0007669"/>
    <property type="project" value="TreeGrafter"/>
</dbReference>
<organism evidence="7 8">
    <name type="scientific">Actinoplanes siamensis</name>
    <dbReference type="NCBI Taxonomy" id="1223317"/>
    <lineage>
        <taxon>Bacteria</taxon>
        <taxon>Bacillati</taxon>
        <taxon>Actinomycetota</taxon>
        <taxon>Actinomycetes</taxon>
        <taxon>Micromonosporales</taxon>
        <taxon>Micromonosporaceae</taxon>
        <taxon>Actinoplanes</taxon>
    </lineage>
</organism>
<dbReference type="AlphaFoldDB" id="A0A919N6G2"/>
<evidence type="ECO:0000313" key="8">
    <source>
        <dbReference type="Proteomes" id="UP000629619"/>
    </source>
</evidence>
<dbReference type="InterPro" id="IPR050109">
    <property type="entry name" value="HTH-type_TetR-like_transc_reg"/>
</dbReference>
<evidence type="ECO:0000256" key="2">
    <source>
        <dbReference type="ARBA" id="ARBA00023125"/>
    </source>
</evidence>
<accession>A0A919N6G2</accession>
<feature type="compositionally biased region" description="Low complexity" evidence="5">
    <location>
        <begin position="1"/>
        <end position="19"/>
    </location>
</feature>
<gene>
    <name evidence="7" type="ORF">Asi03nite_27440</name>
</gene>
<dbReference type="SUPFAM" id="SSF48498">
    <property type="entry name" value="Tetracyclin repressor-like, C-terminal domain"/>
    <property type="match status" value="1"/>
</dbReference>
<sequence length="213" mass="23746">MGTMGRSRTNPAPTAPATARGRRTRDALLAAGRELLETRGWPGFTPERVAQAAGVSYGTFYTYFESKDDLLRSVVRTVAEEMFTDSLVAPDTADDPYVRILESNRGYLRAWRNASRVLRLVEQGADSDDTLRGLLLEVRERYVRRGAEGLRRLQEAGLADSGLDPRLTAIVLGAMVEQMAHVIYSLREPLDEEQVVNHMSKLWAAAIGLRERP</sequence>
<dbReference type="EMBL" id="BOMW01000024">
    <property type="protein sequence ID" value="GIF05206.1"/>
    <property type="molecule type" value="Genomic_DNA"/>
</dbReference>
<dbReference type="SUPFAM" id="SSF46689">
    <property type="entry name" value="Homeodomain-like"/>
    <property type="match status" value="1"/>
</dbReference>
<dbReference type="Pfam" id="PF00440">
    <property type="entry name" value="TetR_N"/>
    <property type="match status" value="1"/>
</dbReference>
<dbReference type="PRINTS" id="PR00455">
    <property type="entry name" value="HTHTETR"/>
</dbReference>
<dbReference type="Gene3D" id="1.10.357.10">
    <property type="entry name" value="Tetracycline Repressor, domain 2"/>
    <property type="match status" value="1"/>
</dbReference>
<evidence type="ECO:0000259" key="6">
    <source>
        <dbReference type="PROSITE" id="PS50977"/>
    </source>
</evidence>
<dbReference type="PANTHER" id="PTHR30055:SF234">
    <property type="entry name" value="HTH-TYPE TRANSCRIPTIONAL REGULATOR BETI"/>
    <property type="match status" value="1"/>
</dbReference>
<comment type="caution">
    <text evidence="7">The sequence shown here is derived from an EMBL/GenBank/DDBJ whole genome shotgun (WGS) entry which is preliminary data.</text>
</comment>
<keyword evidence="1" id="KW-0805">Transcription regulation</keyword>
<proteinExistence type="predicted"/>